<feature type="compositionally biased region" description="Gly residues" evidence="1">
    <location>
        <begin position="193"/>
        <end position="214"/>
    </location>
</feature>
<evidence type="ECO:0000259" key="2">
    <source>
        <dbReference type="Pfam" id="PF14471"/>
    </source>
</evidence>
<reference evidence="3 4" key="1">
    <citation type="submission" date="2016-10" db="EMBL/GenBank/DDBJ databases">
        <authorList>
            <person name="Varghese N."/>
            <person name="Submissions S."/>
        </authorList>
    </citation>
    <scope>NUCLEOTIDE SEQUENCE [LARGE SCALE GENOMIC DNA]</scope>
    <source>
        <strain evidence="3 4">NLAE-zl-C196</strain>
    </source>
</reference>
<feature type="domain" description="DUF4428" evidence="2">
    <location>
        <begin position="12"/>
        <end position="59"/>
    </location>
</feature>
<dbReference type="InterPro" id="IPR027872">
    <property type="entry name" value="DUF4428"/>
</dbReference>
<dbReference type="GeneID" id="86054290"/>
<dbReference type="Proteomes" id="UP000182121">
    <property type="component" value="Unassembled WGS sequence"/>
</dbReference>
<comment type="caution">
    <text evidence="3">The sequence shown here is derived from an EMBL/GenBank/DDBJ whole genome shotgun (WGS) entry which is preliminary data.</text>
</comment>
<accession>A0A1I0D4H8</accession>
<gene>
    <name evidence="3" type="ORF">SAMN05216521_100437</name>
</gene>
<proteinExistence type="predicted"/>
<name>A0A1I0D4H8_9FIRM</name>
<dbReference type="AlphaFoldDB" id="A0A1I0D4H8"/>
<dbReference type="EMBL" id="FOIO01000004">
    <property type="protein sequence ID" value="SET27144.1"/>
    <property type="molecule type" value="Genomic_DNA"/>
</dbReference>
<evidence type="ECO:0000313" key="3">
    <source>
        <dbReference type="EMBL" id="SET27144.1"/>
    </source>
</evidence>
<organism evidence="3 4">
    <name type="scientific">Enterocloster clostridioformis</name>
    <dbReference type="NCBI Taxonomy" id="1531"/>
    <lineage>
        <taxon>Bacteria</taxon>
        <taxon>Bacillati</taxon>
        <taxon>Bacillota</taxon>
        <taxon>Clostridia</taxon>
        <taxon>Lachnospirales</taxon>
        <taxon>Lachnospiraceae</taxon>
        <taxon>Enterocloster</taxon>
    </lineage>
</organism>
<sequence>MALFGKLFEKKECAICGGEIGLLGNRKLEDGNCCKNCAAKLSPWFSDRRQSTVEEIKEQLAYRETNQEKVAAFRVTRTLGEGMKVLLDEDDGRFMVTSARNWQEANPDVLSFSDVTGCKLDIDESKTEIQYKDAEGKRQSFSPRRYAFSYDFYIVINVNNPYFNEIRFKLNGSSVDNDEETLLDGPDAQPSVKGGGLRTGGAGPIRPGMPGGSRPGARPFMGGSRTSNADEVRSSMEYRQYEEMGREIRDALLQVREQVRNEAVAAAAPKTALTCPFCGATTTPDASGCCEFCGGAVNG</sequence>
<evidence type="ECO:0000256" key="1">
    <source>
        <dbReference type="SAM" id="MobiDB-lite"/>
    </source>
</evidence>
<evidence type="ECO:0000313" key="4">
    <source>
        <dbReference type="Proteomes" id="UP000182121"/>
    </source>
</evidence>
<feature type="region of interest" description="Disordered" evidence="1">
    <location>
        <begin position="179"/>
        <end position="232"/>
    </location>
</feature>
<dbReference type="Pfam" id="PF14471">
    <property type="entry name" value="DUF4428"/>
    <property type="match status" value="1"/>
</dbReference>
<dbReference type="RefSeq" id="WP_074661624.1">
    <property type="nucleotide sequence ID" value="NZ_FOIO01000004.1"/>
</dbReference>
<protein>
    <recommendedName>
        <fullName evidence="2">DUF4428 domain-containing protein</fullName>
    </recommendedName>
</protein>